<feature type="transmembrane region" description="Helical" evidence="6">
    <location>
        <begin position="100"/>
        <end position="118"/>
    </location>
</feature>
<dbReference type="PaxDb" id="273075-Ta0170m"/>
<keyword evidence="5 6" id="KW-0472">Membrane</keyword>
<dbReference type="eggNOG" id="arCOG00238">
    <property type="taxonomic scope" value="Archaea"/>
</dbReference>
<evidence type="ECO:0000256" key="6">
    <source>
        <dbReference type="SAM" id="Phobius"/>
    </source>
</evidence>
<keyword evidence="3 6" id="KW-0812">Transmembrane</keyword>
<comment type="subcellular location">
    <subcellularLocation>
        <location evidence="1">Cell membrane</location>
        <topology evidence="1">Multi-pass membrane protein</topology>
    </subcellularLocation>
</comment>
<feature type="transmembrane region" description="Helical" evidence="6">
    <location>
        <begin position="58"/>
        <end position="79"/>
    </location>
</feature>
<dbReference type="InParanoid" id="Q9HLQ7"/>
<gene>
    <name evidence="7" type="ordered locus">Ta0170</name>
</gene>
<dbReference type="Proteomes" id="UP000001024">
    <property type="component" value="Chromosome"/>
</dbReference>
<evidence type="ECO:0000313" key="8">
    <source>
        <dbReference type="Proteomes" id="UP000001024"/>
    </source>
</evidence>
<dbReference type="PANTHER" id="PTHR43302:SF5">
    <property type="entry name" value="TRANSPORTER ARSB-RELATED"/>
    <property type="match status" value="1"/>
</dbReference>
<name>Q9HLQ7_THEAC</name>
<dbReference type="InterPro" id="IPR000802">
    <property type="entry name" value="Arsenical_pump_ArsB"/>
</dbReference>
<dbReference type="PRINTS" id="PR00758">
    <property type="entry name" value="ARSENICPUMP"/>
</dbReference>
<feature type="transmembrane region" description="Helical" evidence="6">
    <location>
        <begin position="124"/>
        <end position="140"/>
    </location>
</feature>
<dbReference type="HOGENOM" id="CLU_043931_1_0_2"/>
<evidence type="ECO:0000256" key="3">
    <source>
        <dbReference type="ARBA" id="ARBA00022692"/>
    </source>
</evidence>
<evidence type="ECO:0000256" key="5">
    <source>
        <dbReference type="ARBA" id="ARBA00023136"/>
    </source>
</evidence>
<dbReference type="EMBL" id="AL445063">
    <property type="protein sequence ID" value="CAC11316.1"/>
    <property type="molecule type" value="Genomic_DNA"/>
</dbReference>
<dbReference type="AlphaFoldDB" id="Q9HLQ7"/>
<dbReference type="FunCoup" id="Q9HLQ7">
    <property type="interactions" value="10"/>
</dbReference>
<protein>
    <submittedName>
        <fullName evidence="7">Probable arsenical pump membrane protein</fullName>
    </submittedName>
</protein>
<feature type="transmembrane region" description="Helical" evidence="6">
    <location>
        <begin position="326"/>
        <end position="344"/>
    </location>
</feature>
<accession>Q9HLQ7</accession>
<dbReference type="EnsemblBacteria" id="CAC11316">
    <property type="protein sequence ID" value="CAC11316"/>
    <property type="gene ID" value="CAC11316"/>
</dbReference>
<evidence type="ECO:0000256" key="4">
    <source>
        <dbReference type="ARBA" id="ARBA00022989"/>
    </source>
</evidence>
<keyword evidence="2" id="KW-1003">Cell membrane</keyword>
<dbReference type="GO" id="GO:0015105">
    <property type="term" value="F:arsenite transmembrane transporter activity"/>
    <property type="evidence" value="ECO:0007669"/>
    <property type="project" value="InterPro"/>
</dbReference>
<feature type="transmembrane region" description="Helical" evidence="6">
    <location>
        <begin position="407"/>
        <end position="431"/>
    </location>
</feature>
<evidence type="ECO:0000313" key="7">
    <source>
        <dbReference type="EMBL" id="CAC11316.1"/>
    </source>
</evidence>
<dbReference type="PANTHER" id="PTHR43302">
    <property type="entry name" value="TRANSPORTER ARSB-RELATED"/>
    <property type="match status" value="1"/>
</dbReference>
<feature type="transmembrane region" description="Helical" evidence="6">
    <location>
        <begin position="161"/>
        <end position="182"/>
    </location>
</feature>
<reference evidence="7 8" key="1">
    <citation type="journal article" date="2000" name="Nature">
        <title>The genome sequence of the thermoacidophilic scavenger Thermoplasma acidophilum.</title>
        <authorList>
            <person name="Ruepp A."/>
            <person name="Graml W."/>
            <person name="Santos-Martinez M.L."/>
            <person name="Koretke K.K."/>
            <person name="Volker C."/>
            <person name="Mewes H.W."/>
            <person name="Frishman D."/>
            <person name="Stocker S."/>
            <person name="Lupas A.N."/>
            <person name="Baumeister W."/>
        </authorList>
    </citation>
    <scope>NUCLEOTIDE SEQUENCE [LARGE SCALE GENOMIC DNA]</scope>
    <source>
        <strain evidence="8">ATCC 25905 / DSM 1728 / JCM 9062 / NBRC 15155 / AMRC-C165</strain>
    </source>
</reference>
<dbReference type="CDD" id="cd01118">
    <property type="entry name" value="ArsB_permease"/>
    <property type="match status" value="1"/>
</dbReference>
<feature type="transmembrane region" description="Helical" evidence="6">
    <location>
        <begin position="232"/>
        <end position="249"/>
    </location>
</feature>
<evidence type="ECO:0000256" key="1">
    <source>
        <dbReference type="ARBA" id="ARBA00004651"/>
    </source>
</evidence>
<proteinExistence type="predicted"/>
<dbReference type="Pfam" id="PF02040">
    <property type="entry name" value="ArsB"/>
    <property type="match status" value="1"/>
</dbReference>
<feature type="transmembrane region" description="Helical" evidence="6">
    <location>
        <begin position="255"/>
        <end position="275"/>
    </location>
</feature>
<feature type="transmembrane region" description="Helical" evidence="6">
    <location>
        <begin position="188"/>
        <end position="207"/>
    </location>
</feature>
<feature type="transmembrane region" description="Helical" evidence="6">
    <location>
        <begin position="287"/>
        <end position="306"/>
    </location>
</feature>
<dbReference type="NCBIfam" id="NF011980">
    <property type="entry name" value="PRK15445.1"/>
    <property type="match status" value="1"/>
</dbReference>
<dbReference type="GO" id="GO:0005886">
    <property type="term" value="C:plasma membrane"/>
    <property type="evidence" value="ECO:0007669"/>
    <property type="project" value="UniProtKB-SubCell"/>
</dbReference>
<keyword evidence="8" id="KW-1185">Reference proteome</keyword>
<keyword evidence="4 6" id="KW-1133">Transmembrane helix</keyword>
<dbReference type="STRING" id="273075.gene:9571384"/>
<organism evidence="7 8">
    <name type="scientific">Thermoplasma acidophilum (strain ATCC 25905 / DSM 1728 / JCM 9062 / NBRC 15155 / AMRC-C165)</name>
    <dbReference type="NCBI Taxonomy" id="273075"/>
    <lineage>
        <taxon>Archaea</taxon>
        <taxon>Methanobacteriati</taxon>
        <taxon>Thermoplasmatota</taxon>
        <taxon>Thermoplasmata</taxon>
        <taxon>Thermoplasmatales</taxon>
        <taxon>Thermoplasmataceae</taxon>
        <taxon>Thermoplasma</taxon>
    </lineage>
</organism>
<sequence>MILRSGVLPPVDRSCSFCLYTHPCDHQAMETGYRLFRDHRRHNIDSSWLSTPVDIIKVWGIIWNPTFTFVAIIIMSLVFDYSGFFEYYAIRISKMAGGNGLKLFVFIVLLGSAISAFFANDGTALVLTPIVSAITARTGMDKRRALAFVMATGFIADSSSLPFIISNLVNIIGAGYFGVSFAQYAETMIVPDIVSIMASLGVLILIYRKEASVEYSTEDVGDENRVIVDSRIFRLALPFIAIVVLAYFLSSLDSIPVSFIALPAALTVLYIARVNGKINTGLVLREAPWQIVLFSLGMYVVVYGFGNAGLTDLITDLMRSLMSLGNPAYTLLGGLFFGFLAGAMNNLPSTMMGVLTVSSLSGNRFLLYANVIGNDIGPKFTPIGSLATLLWMYTLRRKHGIEVTPLYYMKIGFIAALPVLVVTLLSLYAVVSLGL</sequence>
<dbReference type="KEGG" id="tac:Ta0170"/>
<evidence type="ECO:0000256" key="2">
    <source>
        <dbReference type="ARBA" id="ARBA00022475"/>
    </source>
</evidence>